<feature type="region of interest" description="Disordered" evidence="1">
    <location>
        <begin position="76"/>
        <end position="103"/>
    </location>
</feature>
<evidence type="ECO:0000256" key="1">
    <source>
        <dbReference type="SAM" id="MobiDB-lite"/>
    </source>
</evidence>
<proteinExistence type="predicted"/>
<reference evidence="2" key="1">
    <citation type="journal article" date="2020" name="Nature">
        <title>Giant virus diversity and host interactions through global metagenomics.</title>
        <authorList>
            <person name="Schulz F."/>
            <person name="Roux S."/>
            <person name="Paez-Espino D."/>
            <person name="Jungbluth S."/>
            <person name="Walsh D.A."/>
            <person name="Denef V.J."/>
            <person name="McMahon K.D."/>
            <person name="Konstantinidis K.T."/>
            <person name="Eloe-Fadrosh E.A."/>
            <person name="Kyrpides N.C."/>
            <person name="Woyke T."/>
        </authorList>
    </citation>
    <scope>NUCLEOTIDE SEQUENCE</scope>
    <source>
        <strain evidence="2">GVMAG-S-ERX556049-19</strain>
    </source>
</reference>
<feature type="compositionally biased region" description="Basic residues" evidence="1">
    <location>
        <begin position="84"/>
        <end position="103"/>
    </location>
</feature>
<dbReference type="AlphaFoldDB" id="A0A6C0F8J3"/>
<name>A0A6C0F8J3_9ZZZZ</name>
<sequence>MKKYVLASVELPIQINEDNSVETLHEFASMKILHEINSPNDIEKNDIPLHDQINNLLKQQQELKVTKKEILEHTSLQPKNTSFKQKKNYKHKHNNTAKVRNKD</sequence>
<accession>A0A6C0F8J3</accession>
<evidence type="ECO:0000313" key="2">
    <source>
        <dbReference type="EMBL" id="QHT38157.1"/>
    </source>
</evidence>
<protein>
    <submittedName>
        <fullName evidence="2">Uncharacterized protein</fullName>
    </submittedName>
</protein>
<organism evidence="2">
    <name type="scientific">viral metagenome</name>
    <dbReference type="NCBI Taxonomy" id="1070528"/>
    <lineage>
        <taxon>unclassified sequences</taxon>
        <taxon>metagenomes</taxon>
        <taxon>organismal metagenomes</taxon>
    </lineage>
</organism>
<dbReference type="EMBL" id="MN738826">
    <property type="protein sequence ID" value="QHT38157.1"/>
    <property type="molecule type" value="Genomic_DNA"/>
</dbReference>